<comment type="similarity">
    <text evidence="3 13">Belongs to the adenylyl cyclase class-1 family.</text>
</comment>
<keyword evidence="9" id="KW-0115">cAMP biosynthesis</keyword>
<evidence type="ECO:0000256" key="2">
    <source>
        <dbReference type="ARBA" id="ARBA00004496"/>
    </source>
</evidence>
<dbReference type="PANTHER" id="PTHR38760:SF1">
    <property type="entry name" value="ADENYLATE CYCLASE"/>
    <property type="match status" value="1"/>
</dbReference>
<dbReference type="NCBIfam" id="NF006980">
    <property type="entry name" value="PRK09450.1-5"/>
    <property type="match status" value="1"/>
</dbReference>
<evidence type="ECO:0000256" key="10">
    <source>
        <dbReference type="ARBA" id="ARBA00023239"/>
    </source>
</evidence>
<evidence type="ECO:0000256" key="3">
    <source>
        <dbReference type="ARBA" id="ARBA00007901"/>
    </source>
</evidence>
<feature type="domain" description="Adenylate cyclase class-I N-terminal" evidence="14">
    <location>
        <begin position="8"/>
        <end position="204"/>
    </location>
</feature>
<evidence type="ECO:0000313" key="15">
    <source>
        <dbReference type="EMBL" id="TRY10744.1"/>
    </source>
</evidence>
<dbReference type="GO" id="GO:0004016">
    <property type="term" value="F:adenylate cyclase activity"/>
    <property type="evidence" value="ECO:0007669"/>
    <property type="project" value="UniProtKB-EC"/>
</dbReference>
<evidence type="ECO:0000256" key="7">
    <source>
        <dbReference type="ARBA" id="ARBA00022741"/>
    </source>
</evidence>
<accession>A0A553JE64</accession>
<evidence type="ECO:0000256" key="5">
    <source>
        <dbReference type="ARBA" id="ARBA00021420"/>
    </source>
</evidence>
<gene>
    <name evidence="15" type="ORF">FN961_24970</name>
</gene>
<evidence type="ECO:0000313" key="16">
    <source>
        <dbReference type="Proteomes" id="UP000318126"/>
    </source>
</evidence>
<dbReference type="InterPro" id="IPR024686">
    <property type="entry name" value="Adenylate_cyclase_1_CS"/>
</dbReference>
<dbReference type="InterPro" id="IPR024685">
    <property type="entry name" value="Adenylate_cyclase_1_N"/>
</dbReference>
<dbReference type="SUPFAM" id="SSF81301">
    <property type="entry name" value="Nucleotidyltransferase"/>
    <property type="match status" value="1"/>
</dbReference>
<comment type="catalytic activity">
    <reaction evidence="1">
        <text>ATP = 3',5'-cyclic AMP + diphosphate</text>
        <dbReference type="Rhea" id="RHEA:15389"/>
        <dbReference type="ChEBI" id="CHEBI:30616"/>
        <dbReference type="ChEBI" id="CHEBI:33019"/>
        <dbReference type="ChEBI" id="CHEBI:58165"/>
        <dbReference type="EC" id="4.6.1.1"/>
    </reaction>
</comment>
<comment type="caution">
    <text evidence="15">The sequence shown here is derived from an EMBL/GenBank/DDBJ whole genome shotgun (WGS) entry which is preliminary data.</text>
</comment>
<evidence type="ECO:0000259" key="14">
    <source>
        <dbReference type="Pfam" id="PF12633"/>
    </source>
</evidence>
<evidence type="ECO:0000256" key="6">
    <source>
        <dbReference type="ARBA" id="ARBA00022490"/>
    </source>
</evidence>
<dbReference type="EMBL" id="VKGK01000056">
    <property type="protein sequence ID" value="TRY10744.1"/>
    <property type="molecule type" value="Genomic_DNA"/>
</dbReference>
<dbReference type="GO" id="GO:0006171">
    <property type="term" value="P:cAMP biosynthetic process"/>
    <property type="evidence" value="ECO:0007669"/>
    <property type="project" value="UniProtKB-KW"/>
</dbReference>
<evidence type="ECO:0000256" key="9">
    <source>
        <dbReference type="ARBA" id="ARBA00022998"/>
    </source>
</evidence>
<dbReference type="PANTHER" id="PTHR38760">
    <property type="entry name" value="ADENYLATE CYCLASE"/>
    <property type="match status" value="1"/>
</dbReference>
<keyword evidence="16" id="KW-1185">Reference proteome</keyword>
<comment type="subcellular location">
    <subcellularLocation>
        <location evidence="2">Cytoplasm</location>
    </subcellularLocation>
</comment>
<evidence type="ECO:0000256" key="8">
    <source>
        <dbReference type="ARBA" id="ARBA00022840"/>
    </source>
</evidence>
<keyword evidence="6" id="KW-0963">Cytoplasm</keyword>
<sequence length="807" mass="93318">MVNEQGHFAETAQRLNRIRLARALAILSPLKRDLLRLIPLLFHYHRLDYPGYNGPLTPSGIFNYEPDENELAACHTLGLVKPSFHIVNHPAIEGIYSMGSMASFGQNPKSDVDVWLVHDRLLSPNECQLLEEKADLLSAWFNNYGLEVNIYLVHPEQFVKNVDSEDEFQTAIGSEHSGSAQHWLLLEEFYRSQICLAGKTVAWWPKAERSEEYLFLGDVSRIPASEYFGASLWQLYKGLDKPHKALLKVLLLEAYASQYPKTCLVTEQVWQRTVEGDFSAANDAYFLLYESIESYLLEQGDLRRLEIVRRCFYLKCGLRLTEETQAKDWRYHKLVALVEDWNWSRSLLETLDHCDDWHCGQLQWFNEQLNELLLGSYQTLLQFASTQKLSKSLKLSELGLLTRKLHTYFSSDVQQIISLNKLWSDSVCETDLTIIFSQNDEEYCLYRCKPEPRNFIGERAVYRSKSKAKLVAWASLNGVSSDITSWYEFSKSKRKSASLTTASKRLVTFFEGAKLKVTKMDFCQPWRYKKLVFLLNFNHDPTEKWQGQEIMVDYMNANIFSLGREKQNMLESIDIICLNSWGEWHCHHYEGEFGILDSLTFITSGIRRGAGDIAIEVISCSTKLKSQFERTVSNLMHRAVRLSLQVSSSTTLVYPLKVSGVEYGLFFNSKGMVYQNLNDTKALFQQLTKKKLIELPRPDLGNEPFSKIPEVIQDFAARGAVQYFLRQNETELDVFILNETNELHHYKQSGIDIEELVSKVSHHHAFEEFETSLQRFNLPQFFRLIRVDGRLRALPFGMSVDDIDFDF</sequence>
<dbReference type="OrthoDB" id="5571448at2"/>
<evidence type="ECO:0000256" key="12">
    <source>
        <dbReference type="ARBA" id="ARBA00032637"/>
    </source>
</evidence>
<keyword evidence="8" id="KW-0067">ATP-binding</keyword>
<dbReference type="EC" id="4.6.1.1" evidence="4"/>
<dbReference type="Pfam" id="PF12633">
    <property type="entry name" value="Adenyl_cycl_N"/>
    <property type="match status" value="1"/>
</dbReference>
<evidence type="ECO:0000256" key="4">
    <source>
        <dbReference type="ARBA" id="ARBA00012201"/>
    </source>
</evidence>
<reference evidence="16" key="1">
    <citation type="submission" date="2019-07" db="EMBL/GenBank/DDBJ databases">
        <title>Shewanella sp. YLB-08 draft genomic sequence.</title>
        <authorList>
            <person name="Yu L."/>
        </authorList>
    </citation>
    <scope>NUCLEOTIDE SEQUENCE [LARGE SCALE GENOMIC DNA]</scope>
    <source>
        <strain evidence="16">JCM 20706</strain>
    </source>
</reference>
<keyword evidence="7" id="KW-0547">Nucleotide-binding</keyword>
<protein>
    <recommendedName>
        <fullName evidence="5">Adenylate cyclase</fullName>
        <ecNumber evidence="4">4.6.1.1</ecNumber>
    </recommendedName>
    <alternativeName>
        <fullName evidence="11">ATP pyrophosphate-lyase</fullName>
    </alternativeName>
    <alternativeName>
        <fullName evidence="12">Adenylyl cyclase</fullName>
    </alternativeName>
</protein>
<dbReference type="RefSeq" id="WP_144042859.1">
    <property type="nucleotide sequence ID" value="NZ_BMPL01000062.1"/>
</dbReference>
<evidence type="ECO:0000256" key="1">
    <source>
        <dbReference type="ARBA" id="ARBA00001593"/>
    </source>
</evidence>
<dbReference type="PIRSF" id="PIRSF001444">
    <property type="entry name" value="Adenylate_cycl"/>
    <property type="match status" value="1"/>
</dbReference>
<organism evidence="15 16">
    <name type="scientific">Shewanella hanedai</name>
    <name type="common">Alteromonas hanedai</name>
    <dbReference type="NCBI Taxonomy" id="25"/>
    <lineage>
        <taxon>Bacteria</taxon>
        <taxon>Pseudomonadati</taxon>
        <taxon>Pseudomonadota</taxon>
        <taxon>Gammaproteobacteria</taxon>
        <taxon>Alteromonadales</taxon>
        <taxon>Shewanellaceae</taxon>
        <taxon>Shewanella</taxon>
    </lineage>
</organism>
<dbReference type="AlphaFoldDB" id="A0A553JE64"/>
<name>A0A553JE64_SHEHA</name>
<dbReference type="GO" id="GO:0005737">
    <property type="term" value="C:cytoplasm"/>
    <property type="evidence" value="ECO:0007669"/>
    <property type="project" value="UniProtKB-SubCell"/>
</dbReference>
<dbReference type="PROSITE" id="PS01092">
    <property type="entry name" value="ADENYLATE_CYCLASE_1_1"/>
    <property type="match status" value="1"/>
</dbReference>
<proteinExistence type="inferred from homology"/>
<keyword evidence="10 15" id="KW-0456">Lyase</keyword>
<dbReference type="GO" id="GO:0005524">
    <property type="term" value="F:ATP binding"/>
    <property type="evidence" value="ECO:0007669"/>
    <property type="project" value="UniProtKB-KW"/>
</dbReference>
<evidence type="ECO:0000256" key="13">
    <source>
        <dbReference type="RuleBase" id="RU004184"/>
    </source>
</evidence>
<dbReference type="Pfam" id="PF01295">
    <property type="entry name" value="Adenylate_cycl"/>
    <property type="match status" value="1"/>
</dbReference>
<dbReference type="Proteomes" id="UP000318126">
    <property type="component" value="Unassembled WGS sequence"/>
</dbReference>
<dbReference type="InterPro" id="IPR000274">
    <property type="entry name" value="Adenylate_cyclase_1"/>
</dbReference>
<dbReference type="InterPro" id="IPR043519">
    <property type="entry name" value="NT_sf"/>
</dbReference>
<evidence type="ECO:0000256" key="11">
    <source>
        <dbReference type="ARBA" id="ARBA00032597"/>
    </source>
</evidence>